<reference evidence="5" key="1">
    <citation type="submission" date="2019-04" db="EMBL/GenBank/DDBJ databases">
        <authorList>
            <person name="Gao H."/>
        </authorList>
    </citation>
    <scope>NUCLEOTIDE SEQUENCE</scope>
</reference>
<dbReference type="SFLD" id="SFLDS00019">
    <property type="entry name" value="Glutathione_Transferase_(cytos"/>
    <property type="match status" value="1"/>
</dbReference>
<evidence type="ECO:0000313" key="5">
    <source>
        <dbReference type="EMBL" id="QFU14643.1"/>
    </source>
</evidence>
<accession>A0A5P9JQJ9</accession>
<evidence type="ECO:0000259" key="4">
    <source>
        <dbReference type="PROSITE" id="PS50405"/>
    </source>
</evidence>
<dbReference type="SUPFAM" id="SSF47616">
    <property type="entry name" value="GST C-terminal domain-like"/>
    <property type="match status" value="1"/>
</dbReference>
<dbReference type="EMBL" id="MK796863">
    <property type="protein sequence ID" value="QFU14643.1"/>
    <property type="molecule type" value="mRNA"/>
</dbReference>
<dbReference type="SFLD" id="SFLDG00363">
    <property type="entry name" value="AMPS_(cytGST):_Alpha-__Mu-__Pi"/>
    <property type="match status" value="1"/>
</dbReference>
<dbReference type="SFLD" id="SFLDG01205">
    <property type="entry name" value="AMPS.1"/>
    <property type="match status" value="1"/>
</dbReference>
<proteinExistence type="evidence at transcript level"/>
<comment type="similarity">
    <text evidence="1">Belongs to the GST superfamily. Sigma family.</text>
</comment>
<organism evidence="5">
    <name type="scientific">Dendroctonus armandi</name>
    <dbReference type="NCBI Taxonomy" id="77159"/>
    <lineage>
        <taxon>Eukaryota</taxon>
        <taxon>Metazoa</taxon>
        <taxon>Ecdysozoa</taxon>
        <taxon>Arthropoda</taxon>
        <taxon>Hexapoda</taxon>
        <taxon>Insecta</taxon>
        <taxon>Pterygota</taxon>
        <taxon>Neoptera</taxon>
        <taxon>Endopterygota</taxon>
        <taxon>Coleoptera</taxon>
        <taxon>Polyphaga</taxon>
        <taxon>Cucujiformia</taxon>
        <taxon>Curculionidae</taxon>
        <taxon>Scolytinae</taxon>
        <taxon>Dendroctonus</taxon>
    </lineage>
</organism>
<dbReference type="PROSITE" id="PS50404">
    <property type="entry name" value="GST_NTER"/>
    <property type="match status" value="1"/>
</dbReference>
<evidence type="ECO:0000256" key="2">
    <source>
        <dbReference type="ARBA" id="ARBA00078118"/>
    </source>
</evidence>
<dbReference type="CDD" id="cd03192">
    <property type="entry name" value="GST_C_Sigma_like"/>
    <property type="match status" value="1"/>
</dbReference>
<dbReference type="GO" id="GO:0006749">
    <property type="term" value="P:glutathione metabolic process"/>
    <property type="evidence" value="ECO:0007669"/>
    <property type="project" value="TreeGrafter"/>
</dbReference>
<dbReference type="InterPro" id="IPR004045">
    <property type="entry name" value="Glutathione_S-Trfase_N"/>
</dbReference>
<name>A0A5P9JQJ9_9CUCU</name>
<protein>
    <recommendedName>
        <fullName evidence="2">GST class-sigma</fullName>
    </recommendedName>
</protein>
<feature type="domain" description="GST C-terminal" evidence="4">
    <location>
        <begin position="86"/>
        <end position="211"/>
    </location>
</feature>
<dbReference type="InterPro" id="IPR004046">
    <property type="entry name" value="GST_C"/>
</dbReference>
<dbReference type="AlphaFoldDB" id="A0A5P9JQJ9"/>
<evidence type="ECO:0000259" key="3">
    <source>
        <dbReference type="PROSITE" id="PS50404"/>
    </source>
</evidence>
<dbReference type="InterPro" id="IPR040079">
    <property type="entry name" value="Glutathione_S-Trfase"/>
</dbReference>
<dbReference type="PANTHER" id="PTHR11571:SF256">
    <property type="entry name" value="GST C-TERMINAL DOMAIN-CONTAINING PROTEIN-RELATED"/>
    <property type="match status" value="1"/>
</dbReference>
<dbReference type="Pfam" id="PF02798">
    <property type="entry name" value="GST_N"/>
    <property type="match status" value="1"/>
</dbReference>
<dbReference type="PANTHER" id="PTHR11571">
    <property type="entry name" value="GLUTATHIONE S-TRANSFERASE"/>
    <property type="match status" value="1"/>
</dbReference>
<feature type="domain" description="GST N-terminal" evidence="3">
    <location>
        <begin position="5"/>
        <end position="84"/>
    </location>
</feature>
<dbReference type="InterPro" id="IPR036249">
    <property type="entry name" value="Thioredoxin-like_sf"/>
</dbReference>
<dbReference type="CDD" id="cd03039">
    <property type="entry name" value="GST_N_Sigma_like"/>
    <property type="match status" value="1"/>
</dbReference>
<keyword evidence="5" id="KW-0808">Transferase</keyword>
<dbReference type="SUPFAM" id="SSF52833">
    <property type="entry name" value="Thioredoxin-like"/>
    <property type="match status" value="1"/>
</dbReference>
<dbReference type="FunFam" id="1.20.1050.10:FF:000031">
    <property type="entry name" value="Glutathione S-Transferase"/>
    <property type="match status" value="1"/>
</dbReference>
<sequence length="211" mass="24002">MPSSTSYKLTYFDLRYLGEGSRQVLIYAGQKFEDNRINRELWESQLKSKSKYGKLPILEVDGKHTLYESAAISRLLARRHGLTGADEFKAALADEIVDHHRDVMTAFSGWLFVKVGLKPGDEAQVYKEIAQPTADAQFPVYVKLLKTSGTGYLVGKKVTWADLWVADYLTTLIRHGSKLFDKYPELVQFVDRIHSLPQLKDHIKNRPDNAA</sequence>
<dbReference type="PROSITE" id="PS50405">
    <property type="entry name" value="GST_CTER"/>
    <property type="match status" value="1"/>
</dbReference>
<dbReference type="GO" id="GO:0005737">
    <property type="term" value="C:cytoplasm"/>
    <property type="evidence" value="ECO:0007669"/>
    <property type="project" value="UniProtKB-ARBA"/>
</dbReference>
<dbReference type="Pfam" id="PF14497">
    <property type="entry name" value="GST_C_3"/>
    <property type="match status" value="1"/>
</dbReference>
<dbReference type="InterPro" id="IPR036282">
    <property type="entry name" value="Glutathione-S-Trfase_C_sf"/>
</dbReference>
<dbReference type="GO" id="GO:0004364">
    <property type="term" value="F:glutathione transferase activity"/>
    <property type="evidence" value="ECO:0007669"/>
    <property type="project" value="TreeGrafter"/>
</dbReference>
<dbReference type="Gene3D" id="3.40.30.10">
    <property type="entry name" value="Glutaredoxin"/>
    <property type="match status" value="1"/>
</dbReference>
<dbReference type="Gene3D" id="1.20.1050.10">
    <property type="match status" value="1"/>
</dbReference>
<evidence type="ECO:0000256" key="1">
    <source>
        <dbReference type="ARBA" id="ARBA00038317"/>
    </source>
</evidence>
<dbReference type="InterPro" id="IPR050213">
    <property type="entry name" value="GST_superfamily"/>
</dbReference>
<dbReference type="InterPro" id="IPR010987">
    <property type="entry name" value="Glutathione-S-Trfase_C-like"/>
</dbReference>